<feature type="non-terminal residue" evidence="14">
    <location>
        <position position="654"/>
    </location>
</feature>
<accession>A0A1E4TJX7</accession>
<dbReference type="PANTHER" id="PTHR11254">
    <property type="entry name" value="HECT DOMAIN UBIQUITIN-PROTEIN LIGASE"/>
    <property type="match status" value="1"/>
</dbReference>
<dbReference type="Gene3D" id="3.30.2160.10">
    <property type="entry name" value="Hect, E3 ligase catalytic domain"/>
    <property type="match status" value="1"/>
</dbReference>
<reference evidence="15" key="1">
    <citation type="submission" date="2016-02" db="EMBL/GenBank/DDBJ databases">
        <title>Comparative genomics of biotechnologically important yeasts.</title>
        <authorList>
            <consortium name="DOE Joint Genome Institute"/>
            <person name="Riley R."/>
            <person name="Haridas S."/>
            <person name="Wolfe K.H."/>
            <person name="Lopes M.R."/>
            <person name="Hittinger C.T."/>
            <person name="Goker M."/>
            <person name="Salamov A."/>
            <person name="Wisecaver J."/>
            <person name="Long T.M."/>
            <person name="Aerts A.L."/>
            <person name="Barry K."/>
            <person name="Choi C."/>
            <person name="Clum A."/>
            <person name="Coughlan A.Y."/>
            <person name="Deshpande S."/>
            <person name="Douglass A.P."/>
            <person name="Hanson S.J."/>
            <person name="Klenk H.-P."/>
            <person name="Labutti K."/>
            <person name="Lapidus A."/>
            <person name="Lindquist E."/>
            <person name="Lipzen A."/>
            <person name="Meier-Kolthoff J.P."/>
            <person name="Ohm R.A."/>
            <person name="Otillar R.P."/>
            <person name="Pangilinan J."/>
            <person name="Peng Y."/>
            <person name="Rokas A."/>
            <person name="Rosa C.A."/>
            <person name="Scheuner C."/>
            <person name="Sibirny A.A."/>
            <person name="Slot J.C."/>
            <person name="Stielow J.B."/>
            <person name="Sun H."/>
            <person name="Kurtzman C.P."/>
            <person name="Blackwell M."/>
            <person name="Jeffries T.W."/>
            <person name="Grigoriev I.V."/>
        </authorList>
    </citation>
    <scope>NUCLEOTIDE SEQUENCE [LARGE SCALE GENOMIC DNA]</scope>
    <source>
        <strain evidence="15">NRRL Y-17796</strain>
    </source>
</reference>
<keyword evidence="8" id="KW-0509">mRNA transport</keyword>
<dbReference type="FunFam" id="3.90.1750.10:FF:000003">
    <property type="entry name" value="E3 ubiquitin-protein ligase UPL1"/>
    <property type="match status" value="1"/>
</dbReference>
<evidence type="ECO:0000256" key="4">
    <source>
        <dbReference type="ARBA" id="ARBA00012485"/>
    </source>
</evidence>
<evidence type="ECO:0000256" key="5">
    <source>
        <dbReference type="ARBA" id="ARBA00022448"/>
    </source>
</evidence>
<name>A0A1E4TJX7_9ASCO</name>
<evidence type="ECO:0000259" key="13">
    <source>
        <dbReference type="PROSITE" id="PS50237"/>
    </source>
</evidence>
<evidence type="ECO:0000256" key="11">
    <source>
        <dbReference type="ARBA" id="ARBA00076267"/>
    </source>
</evidence>
<evidence type="ECO:0000256" key="3">
    <source>
        <dbReference type="ARBA" id="ARBA00004906"/>
    </source>
</evidence>
<dbReference type="CDD" id="cd00078">
    <property type="entry name" value="HECTc"/>
    <property type="match status" value="1"/>
</dbReference>
<dbReference type="AlphaFoldDB" id="A0A1E4TJX7"/>
<dbReference type="EMBL" id="KV453841">
    <property type="protein sequence ID" value="ODV92051.1"/>
    <property type="molecule type" value="Genomic_DNA"/>
</dbReference>
<dbReference type="GO" id="GO:0051028">
    <property type="term" value="P:mRNA transport"/>
    <property type="evidence" value="ECO:0007669"/>
    <property type="project" value="UniProtKB-KW"/>
</dbReference>
<protein>
    <recommendedName>
        <fullName evidence="4">HECT-type E3 ubiquitin transferase</fullName>
        <ecNumber evidence="4">2.3.2.26</ecNumber>
    </recommendedName>
    <alternativeName>
        <fullName evidence="11">HECT-type E3 ubiquitin transferase TOM1</fullName>
    </alternativeName>
</protein>
<keyword evidence="15" id="KW-1185">Reference proteome</keyword>
<evidence type="ECO:0000256" key="6">
    <source>
        <dbReference type="ARBA" id="ARBA00022679"/>
    </source>
</evidence>
<dbReference type="SUPFAM" id="SSF56204">
    <property type="entry name" value="Hect, E3 ligase catalytic domain"/>
    <property type="match status" value="1"/>
</dbReference>
<dbReference type="InterPro" id="IPR050409">
    <property type="entry name" value="E3_ubiq-protein_ligase"/>
</dbReference>
<dbReference type="FunFam" id="3.30.2160.10:FF:000001">
    <property type="entry name" value="E3 ubiquitin-protein ligase NEDD4-like"/>
    <property type="match status" value="1"/>
</dbReference>
<dbReference type="FunFam" id="3.30.2410.10:FF:000004">
    <property type="entry name" value="E3 ubiquitin-protein ligase HUWE1, variant"/>
    <property type="match status" value="1"/>
</dbReference>
<dbReference type="EC" id="2.3.2.26" evidence="4"/>
<dbReference type="SMART" id="SM00119">
    <property type="entry name" value="HECTc"/>
    <property type="match status" value="1"/>
</dbReference>
<gene>
    <name evidence="14" type="ORF">CANCADRAFT_14432</name>
</gene>
<comment type="subcellular location">
    <subcellularLocation>
        <location evidence="2">Nucleus</location>
    </subcellularLocation>
</comment>
<sequence>LSVISRKHRISSKSIDEGKDSLNTDAEKSLTHNDKQDSLSHGIPLWTLSSLLTLLVSNDCSSVAFLHILGILRNLSTLGDKGISSLFESKLIEFAYDLKTQLEPELYSLSIMISSAESVSDLLGDALADFSSPNSNQARFLRVLTAFDYICATNVKGSPSMFPTKMMKEVFGFEHMWSLLNQCLSNFQEQSGMIHIATVLLPMIESFLIVCKQAFAYGKSEITEKDNYMLTAANRLFEFSEKNRKILNLLIRNNPKLMSGSFAILIQNAKVLDFDNKRTYFTKTLRSKTNTSRTRTIAVNVRRDQVFLDSYKALYFKTAEEIKNSKFAVKFNGEEGVDAGGVTREWFQVLSRQMFNPDYALFIPVASDRTTFHPNRLSGVNPEHLSFFKFIGRIIGKATFEERVLDCHFSRAVYKRILGRPVALKDMENLDLEYFKSLEWILNNDITDIISETFSLVTDDYGDQQIIDLIPDGRNIAVTESNKEEYVKLVVEYRLVDSVKEQLDSFLAGFYDMIPRDLVAIFDEQELELLISGLPDIDVDDWRNNTEYHNYSISSPQIQWFWKMVRSFDPEERAKLLQFVTGTSKVPLNGFKELEGMNGVSKFSIHRAFGGDDRLPSAHTCFNQLDLPEYKSYESLKSNVLLAITEGREGFGFA</sequence>
<dbReference type="PANTHER" id="PTHR11254:SF67">
    <property type="entry name" value="E3 UBIQUITIN-PROTEIN LIGASE HUWE1"/>
    <property type="match status" value="1"/>
</dbReference>
<evidence type="ECO:0000313" key="14">
    <source>
        <dbReference type="EMBL" id="ODV92051.1"/>
    </source>
</evidence>
<evidence type="ECO:0000256" key="10">
    <source>
        <dbReference type="ARBA" id="ARBA00034494"/>
    </source>
</evidence>
<keyword evidence="6" id="KW-0808">Transferase</keyword>
<dbReference type="GO" id="GO:0005634">
    <property type="term" value="C:nucleus"/>
    <property type="evidence" value="ECO:0007669"/>
    <property type="project" value="UniProtKB-SubCell"/>
</dbReference>
<evidence type="ECO:0000256" key="7">
    <source>
        <dbReference type="ARBA" id="ARBA00022786"/>
    </source>
</evidence>
<evidence type="ECO:0000256" key="8">
    <source>
        <dbReference type="ARBA" id="ARBA00022816"/>
    </source>
</evidence>
<evidence type="ECO:0000313" key="15">
    <source>
        <dbReference type="Proteomes" id="UP000095023"/>
    </source>
</evidence>
<evidence type="ECO:0000256" key="1">
    <source>
        <dbReference type="ARBA" id="ARBA00000885"/>
    </source>
</evidence>
<organism evidence="14 15">
    <name type="scientific">Tortispora caseinolytica NRRL Y-17796</name>
    <dbReference type="NCBI Taxonomy" id="767744"/>
    <lineage>
        <taxon>Eukaryota</taxon>
        <taxon>Fungi</taxon>
        <taxon>Dikarya</taxon>
        <taxon>Ascomycota</taxon>
        <taxon>Saccharomycotina</taxon>
        <taxon>Trigonopsidomycetes</taxon>
        <taxon>Trigonopsidales</taxon>
        <taxon>Trigonopsidaceae</taxon>
        <taxon>Tortispora</taxon>
    </lineage>
</organism>
<dbReference type="PROSITE" id="PS50237">
    <property type="entry name" value="HECT"/>
    <property type="match status" value="1"/>
</dbReference>
<feature type="domain" description="HECT" evidence="13">
    <location>
        <begin position="318"/>
        <end position="654"/>
    </location>
</feature>
<evidence type="ECO:0000256" key="2">
    <source>
        <dbReference type="ARBA" id="ARBA00004123"/>
    </source>
</evidence>
<comment type="similarity">
    <text evidence="10">Belongs to the UPL family. TOM1/PTR1 subfamily.</text>
</comment>
<dbReference type="OrthoDB" id="8068875at2759"/>
<evidence type="ECO:0000256" key="12">
    <source>
        <dbReference type="PROSITE-ProRule" id="PRU00104"/>
    </source>
</evidence>
<dbReference type="GO" id="GO:0061630">
    <property type="term" value="F:ubiquitin protein ligase activity"/>
    <property type="evidence" value="ECO:0007669"/>
    <property type="project" value="UniProtKB-EC"/>
</dbReference>
<keyword evidence="5" id="KW-0813">Transport</keyword>
<keyword evidence="9" id="KW-0539">Nucleus</keyword>
<feature type="active site" description="Glycyl thioester intermediate" evidence="12">
    <location>
        <position position="621"/>
    </location>
</feature>
<proteinExistence type="inferred from homology"/>
<feature type="non-terminal residue" evidence="14">
    <location>
        <position position="1"/>
    </location>
</feature>
<dbReference type="InterPro" id="IPR000569">
    <property type="entry name" value="HECT_dom"/>
</dbReference>
<dbReference type="Proteomes" id="UP000095023">
    <property type="component" value="Unassembled WGS sequence"/>
</dbReference>
<dbReference type="InterPro" id="IPR035983">
    <property type="entry name" value="Hect_E3_ubiquitin_ligase"/>
</dbReference>
<dbReference type="GO" id="GO:0000209">
    <property type="term" value="P:protein polyubiquitination"/>
    <property type="evidence" value="ECO:0007669"/>
    <property type="project" value="TreeGrafter"/>
</dbReference>
<comment type="catalytic activity">
    <reaction evidence="1">
        <text>S-ubiquitinyl-[E2 ubiquitin-conjugating enzyme]-L-cysteine + [acceptor protein]-L-lysine = [E2 ubiquitin-conjugating enzyme]-L-cysteine + N(6)-ubiquitinyl-[acceptor protein]-L-lysine.</text>
        <dbReference type="EC" id="2.3.2.26"/>
    </reaction>
</comment>
<dbReference type="Gene3D" id="3.90.1750.10">
    <property type="entry name" value="Hect, E3 ligase catalytic domains"/>
    <property type="match status" value="1"/>
</dbReference>
<comment type="pathway">
    <text evidence="3">Protein modification; protein ubiquitination.</text>
</comment>
<keyword evidence="7 12" id="KW-0833">Ubl conjugation pathway</keyword>
<dbReference type="Gene3D" id="3.30.2410.10">
    <property type="entry name" value="Hect, E3 ligase catalytic domain"/>
    <property type="match status" value="1"/>
</dbReference>
<dbReference type="Pfam" id="PF00632">
    <property type="entry name" value="HECT"/>
    <property type="match status" value="1"/>
</dbReference>
<evidence type="ECO:0000256" key="9">
    <source>
        <dbReference type="ARBA" id="ARBA00023242"/>
    </source>
</evidence>
<dbReference type="GO" id="GO:0005737">
    <property type="term" value="C:cytoplasm"/>
    <property type="evidence" value="ECO:0007669"/>
    <property type="project" value="TreeGrafter"/>
</dbReference>
<dbReference type="GO" id="GO:0006511">
    <property type="term" value="P:ubiquitin-dependent protein catabolic process"/>
    <property type="evidence" value="ECO:0007669"/>
    <property type="project" value="TreeGrafter"/>
</dbReference>